<sequence>MDKREQIIDLDFAMSQLSGNKSLLIKLLVKFNDQYKDLAKQLTEYTENSDFKSYKEVIHTVKGVTGNLGLNALHFAAKDLETAVINQSSLSMEEDHFIAQLNATLIKINFLASEDNAQPTASNAAENESQKQLIAMLENNEFITASKLESLIHDCNITDLQKQELSVAINDLDYAEALNIINKHA</sequence>
<dbReference type="AlphaFoldDB" id="K6XP37"/>
<dbReference type="eggNOG" id="COG2198">
    <property type="taxonomic scope" value="Bacteria"/>
</dbReference>
<dbReference type="EMBL" id="BAEN01000021">
    <property type="protein sequence ID" value="GAC13436.1"/>
    <property type="molecule type" value="Genomic_DNA"/>
</dbReference>
<evidence type="ECO:0000313" key="5">
    <source>
        <dbReference type="Proteomes" id="UP000006334"/>
    </source>
</evidence>
<reference evidence="4 5" key="1">
    <citation type="journal article" date="2017" name="Antonie Van Leeuwenhoek">
        <title>Rhizobium rhizosphaerae sp. nov., a novel species isolated from rice rhizosphere.</title>
        <authorList>
            <person name="Zhao J.J."/>
            <person name="Zhang J."/>
            <person name="Zhang R.J."/>
            <person name="Zhang C.W."/>
            <person name="Yin H.Q."/>
            <person name="Zhang X.X."/>
        </authorList>
    </citation>
    <scope>NUCLEOTIDE SEQUENCE [LARGE SCALE GENOMIC DNA]</scope>
    <source>
        <strain evidence="4 5">E3</strain>
    </source>
</reference>
<dbReference type="Gene3D" id="1.20.120.160">
    <property type="entry name" value="HPT domain"/>
    <property type="match status" value="1"/>
</dbReference>
<dbReference type="STRING" id="1127673.GLIP_0791"/>
<keyword evidence="5" id="KW-1185">Reference proteome</keyword>
<evidence type="ECO:0000259" key="3">
    <source>
        <dbReference type="PROSITE" id="PS50894"/>
    </source>
</evidence>
<organism evidence="4 5">
    <name type="scientific">Aliiglaciecola lipolytica E3</name>
    <dbReference type="NCBI Taxonomy" id="1127673"/>
    <lineage>
        <taxon>Bacteria</taxon>
        <taxon>Pseudomonadati</taxon>
        <taxon>Pseudomonadota</taxon>
        <taxon>Gammaproteobacteria</taxon>
        <taxon>Alteromonadales</taxon>
        <taxon>Alteromonadaceae</taxon>
        <taxon>Aliiglaciecola</taxon>
    </lineage>
</organism>
<evidence type="ECO:0000313" key="4">
    <source>
        <dbReference type="EMBL" id="GAC13436.1"/>
    </source>
</evidence>
<dbReference type="RefSeq" id="WP_008843253.1">
    <property type="nucleotide sequence ID" value="NZ_BAEN01000021.1"/>
</dbReference>
<dbReference type="InterPro" id="IPR036641">
    <property type="entry name" value="HPT_dom_sf"/>
</dbReference>
<comment type="caution">
    <text evidence="4">The sequence shown here is derived from an EMBL/GenBank/DDBJ whole genome shotgun (WGS) entry which is preliminary data.</text>
</comment>
<dbReference type="SUPFAM" id="SSF47226">
    <property type="entry name" value="Histidine-containing phosphotransfer domain, HPT domain"/>
    <property type="match status" value="1"/>
</dbReference>
<dbReference type="Proteomes" id="UP000006334">
    <property type="component" value="Unassembled WGS sequence"/>
</dbReference>
<keyword evidence="1" id="KW-0902">Two-component regulatory system</keyword>
<dbReference type="GO" id="GO:0004672">
    <property type="term" value="F:protein kinase activity"/>
    <property type="evidence" value="ECO:0007669"/>
    <property type="project" value="UniProtKB-ARBA"/>
</dbReference>
<dbReference type="InterPro" id="IPR008207">
    <property type="entry name" value="Sig_transdc_His_kin_Hpt_dom"/>
</dbReference>
<feature type="modified residue" description="Phosphohistidine" evidence="2">
    <location>
        <position position="59"/>
    </location>
</feature>
<dbReference type="Pfam" id="PF01627">
    <property type="entry name" value="Hpt"/>
    <property type="match status" value="1"/>
</dbReference>
<keyword evidence="2" id="KW-0597">Phosphoprotein</keyword>
<protein>
    <recommendedName>
        <fullName evidence="3">HPt domain-containing protein</fullName>
    </recommendedName>
</protein>
<evidence type="ECO:0000256" key="1">
    <source>
        <dbReference type="ARBA" id="ARBA00023012"/>
    </source>
</evidence>
<dbReference type="OrthoDB" id="6386737at2"/>
<feature type="domain" description="HPt" evidence="3">
    <location>
        <begin position="20"/>
        <end position="118"/>
    </location>
</feature>
<dbReference type="PROSITE" id="PS50894">
    <property type="entry name" value="HPT"/>
    <property type="match status" value="1"/>
</dbReference>
<accession>K6XP37</accession>
<name>K6XP37_9ALTE</name>
<evidence type="ECO:0000256" key="2">
    <source>
        <dbReference type="PROSITE-ProRule" id="PRU00110"/>
    </source>
</evidence>
<gene>
    <name evidence="4" type="ORF">GLIP_0791</name>
</gene>
<proteinExistence type="predicted"/>
<dbReference type="GO" id="GO:0000160">
    <property type="term" value="P:phosphorelay signal transduction system"/>
    <property type="evidence" value="ECO:0007669"/>
    <property type="project" value="UniProtKB-KW"/>
</dbReference>